<organism evidence="3 4">
    <name type="scientific">Punica granatum</name>
    <name type="common">Pomegranate</name>
    <dbReference type="NCBI Taxonomy" id="22663"/>
    <lineage>
        <taxon>Eukaryota</taxon>
        <taxon>Viridiplantae</taxon>
        <taxon>Streptophyta</taxon>
        <taxon>Embryophyta</taxon>
        <taxon>Tracheophyta</taxon>
        <taxon>Spermatophyta</taxon>
        <taxon>Magnoliopsida</taxon>
        <taxon>eudicotyledons</taxon>
        <taxon>Gunneridae</taxon>
        <taxon>Pentapetalae</taxon>
        <taxon>rosids</taxon>
        <taxon>malvids</taxon>
        <taxon>Myrtales</taxon>
        <taxon>Lythraceae</taxon>
        <taxon>Punica</taxon>
    </lineage>
</organism>
<dbReference type="AlphaFoldDB" id="A0A6P8EHD7"/>
<dbReference type="GO" id="GO:0016747">
    <property type="term" value="F:acyltransferase activity, transferring groups other than amino-acyl groups"/>
    <property type="evidence" value="ECO:0007669"/>
    <property type="project" value="TreeGrafter"/>
</dbReference>
<feature type="compositionally biased region" description="Polar residues" evidence="2">
    <location>
        <begin position="19"/>
        <end position="29"/>
    </location>
</feature>
<dbReference type="RefSeq" id="XP_031404903.1">
    <property type="nucleotide sequence ID" value="XM_031549043.1"/>
</dbReference>
<gene>
    <name evidence="4" type="primary">LOC116213905</name>
</gene>
<name>A0A6P8EHD7_PUNGR</name>
<evidence type="ECO:0000313" key="3">
    <source>
        <dbReference type="Proteomes" id="UP000515151"/>
    </source>
</evidence>
<protein>
    <submittedName>
        <fullName evidence="4">Fatty alcohol:caffeoyl-CoA acyltransferase-like</fullName>
    </submittedName>
</protein>
<evidence type="ECO:0000256" key="1">
    <source>
        <dbReference type="ARBA" id="ARBA00009861"/>
    </source>
</evidence>
<dbReference type="Gene3D" id="3.30.559.10">
    <property type="entry name" value="Chloramphenicol acetyltransferase-like domain"/>
    <property type="match status" value="2"/>
</dbReference>
<dbReference type="InterPro" id="IPR023213">
    <property type="entry name" value="CAT-like_dom_sf"/>
</dbReference>
<sequence>MKTPLPPQPSPELPDCSYTAPSSLIRPSSPTPTGTLYLSNLDDQHFLRFSIKYLYLFETSVPSDTLKRSLSRVLIDYYPLAGRLRTSCPGDDRKLEVDCNGEGALFAEASMDLTAEEVLGLARRPNRSWRKLLYRVEGQSFLNVPPLVVQATNLRCGGMILCTAICHCLCDGIGSSQFLRAWAHLTSKPHADLTLQPIHSRHVLRPCDPPKIQSVHPQYARHPSRHNDGNAPPADLHRQLQCQPLVPVSLTFTPSDVVQLKRRCVRSVKCTTFEVLAAHTWRSWVRLLGLGSSVNIKLLFSVNIRQRLSPQLQPGFYGNGFVLGCACTTVSDLGNNNLSNGVKLVQQAKSAVTDDHVKSIIDLLEDKTVRTDMSTCFVISQWSRLGLEDLDFGTGKPVLMGPVMSDIYCLFLPVCGCPESVRVLVSVPESMAKRFEYLMRGFEVDGGDESAGENGSVDFEDM</sequence>
<dbReference type="InterPro" id="IPR050317">
    <property type="entry name" value="Plant_Fungal_Acyltransferase"/>
</dbReference>
<keyword evidence="3" id="KW-1185">Reference proteome</keyword>
<dbReference type="OrthoDB" id="671439at2759"/>
<dbReference type="PANTHER" id="PTHR31642:SF5">
    <property type="entry name" value="OS01G0104900 PROTEIN"/>
    <property type="match status" value="1"/>
</dbReference>
<proteinExistence type="inferred from homology"/>
<reference evidence="4" key="2">
    <citation type="submission" date="2025-08" db="UniProtKB">
        <authorList>
            <consortium name="RefSeq"/>
        </authorList>
    </citation>
    <scope>IDENTIFICATION</scope>
    <source>
        <tissue evidence="4">Leaf</tissue>
    </source>
</reference>
<dbReference type="Pfam" id="PF02458">
    <property type="entry name" value="Transferase"/>
    <property type="match status" value="1"/>
</dbReference>
<dbReference type="GeneID" id="116213905"/>
<evidence type="ECO:0000256" key="2">
    <source>
        <dbReference type="SAM" id="MobiDB-lite"/>
    </source>
</evidence>
<feature type="region of interest" description="Disordered" evidence="2">
    <location>
        <begin position="1"/>
        <end position="29"/>
    </location>
</feature>
<accession>A0A6P8EHD7</accession>
<dbReference type="Proteomes" id="UP000515151">
    <property type="component" value="Chromosome 7"/>
</dbReference>
<comment type="similarity">
    <text evidence="1">Belongs to the plant acyltransferase family.</text>
</comment>
<reference evidence="3" key="1">
    <citation type="journal article" date="2020" name="Plant Biotechnol. J.">
        <title>The pomegranate (Punica granatum L.) draft genome dissects genetic divergence between soft- and hard-seeded cultivars.</title>
        <authorList>
            <person name="Luo X."/>
            <person name="Li H."/>
            <person name="Wu Z."/>
            <person name="Yao W."/>
            <person name="Zhao P."/>
            <person name="Cao D."/>
            <person name="Yu H."/>
            <person name="Li K."/>
            <person name="Poudel K."/>
            <person name="Zhao D."/>
            <person name="Zhang F."/>
            <person name="Xia X."/>
            <person name="Chen L."/>
            <person name="Wang Q."/>
            <person name="Jing D."/>
            <person name="Cao S."/>
        </authorList>
    </citation>
    <scope>NUCLEOTIDE SEQUENCE [LARGE SCALE GENOMIC DNA]</scope>
    <source>
        <strain evidence="3">cv. Tunisia</strain>
    </source>
</reference>
<evidence type="ECO:0000313" key="4">
    <source>
        <dbReference type="RefSeq" id="XP_031404903.1"/>
    </source>
</evidence>
<feature type="compositionally biased region" description="Pro residues" evidence="2">
    <location>
        <begin position="1"/>
        <end position="12"/>
    </location>
</feature>
<dbReference type="PANTHER" id="PTHR31642">
    <property type="entry name" value="TRICHOTHECENE 3-O-ACETYLTRANSFERASE"/>
    <property type="match status" value="1"/>
</dbReference>